<feature type="repeat" description="ANK" evidence="2">
    <location>
        <begin position="146"/>
        <end position="178"/>
    </location>
</feature>
<evidence type="ECO:0000256" key="2">
    <source>
        <dbReference type="PROSITE-ProRule" id="PRU00023"/>
    </source>
</evidence>
<keyword evidence="1" id="KW-0677">Repeat</keyword>
<dbReference type="PROSITE" id="PS50088">
    <property type="entry name" value="ANK_REPEAT"/>
    <property type="match status" value="1"/>
</dbReference>
<dbReference type="InterPro" id="IPR016024">
    <property type="entry name" value="ARM-type_fold"/>
</dbReference>
<protein>
    <recommendedName>
        <fullName evidence="5">LRRK2 ARM repeat domain-containing protein</fullName>
    </recommendedName>
</protein>
<accession>A0AAE0G595</accession>
<dbReference type="EMBL" id="LGRX02009310">
    <property type="protein sequence ID" value="KAK3271867.1"/>
    <property type="molecule type" value="Genomic_DNA"/>
</dbReference>
<dbReference type="Proteomes" id="UP001190700">
    <property type="component" value="Unassembled WGS sequence"/>
</dbReference>
<dbReference type="InterPro" id="IPR056597">
    <property type="entry name" value="ARM_LRRK2"/>
</dbReference>
<proteinExistence type="predicted"/>
<keyword evidence="2" id="KW-0040">ANK repeat</keyword>
<evidence type="ECO:0000256" key="4">
    <source>
        <dbReference type="SAM" id="MobiDB-lite"/>
    </source>
</evidence>
<feature type="domain" description="LRRK2 ARM repeat" evidence="5">
    <location>
        <begin position="551"/>
        <end position="674"/>
    </location>
</feature>
<dbReference type="SUPFAM" id="SSF48371">
    <property type="entry name" value="ARM repeat"/>
    <property type="match status" value="1"/>
</dbReference>
<name>A0AAE0G595_9CHLO</name>
<dbReference type="PROSITE" id="PS50297">
    <property type="entry name" value="ANK_REP_REGION"/>
    <property type="match status" value="1"/>
</dbReference>
<evidence type="ECO:0000256" key="3">
    <source>
        <dbReference type="PROSITE-ProRule" id="PRU00259"/>
    </source>
</evidence>
<organism evidence="6 7">
    <name type="scientific">Cymbomonas tetramitiformis</name>
    <dbReference type="NCBI Taxonomy" id="36881"/>
    <lineage>
        <taxon>Eukaryota</taxon>
        <taxon>Viridiplantae</taxon>
        <taxon>Chlorophyta</taxon>
        <taxon>Pyramimonadophyceae</taxon>
        <taxon>Pyramimonadales</taxon>
        <taxon>Pyramimonadaceae</taxon>
        <taxon>Cymbomonas</taxon>
    </lineage>
</organism>
<dbReference type="InterPro" id="IPR000225">
    <property type="entry name" value="Armadillo"/>
</dbReference>
<dbReference type="PANTHER" id="PTHR22895:SF0">
    <property type="entry name" value="ARMADILLO REPEAT-CONTAINING PROTEIN 6"/>
    <property type="match status" value="1"/>
</dbReference>
<dbReference type="SMART" id="SM00248">
    <property type="entry name" value="ANK"/>
    <property type="match status" value="4"/>
</dbReference>
<evidence type="ECO:0000313" key="6">
    <source>
        <dbReference type="EMBL" id="KAK3271867.1"/>
    </source>
</evidence>
<dbReference type="InterPro" id="IPR036770">
    <property type="entry name" value="Ankyrin_rpt-contain_sf"/>
</dbReference>
<dbReference type="AlphaFoldDB" id="A0AAE0G595"/>
<feature type="non-terminal residue" evidence="6">
    <location>
        <position position="759"/>
    </location>
</feature>
<keyword evidence="7" id="KW-1185">Reference proteome</keyword>
<comment type="caution">
    <text evidence="6">The sequence shown here is derived from an EMBL/GenBank/DDBJ whole genome shotgun (WGS) entry which is preliminary data.</text>
</comment>
<dbReference type="Pfam" id="PF23744">
    <property type="entry name" value="ARM_LRRK2"/>
    <property type="match status" value="1"/>
</dbReference>
<feature type="region of interest" description="Disordered" evidence="4">
    <location>
        <begin position="372"/>
        <end position="421"/>
    </location>
</feature>
<dbReference type="InterPro" id="IPR002110">
    <property type="entry name" value="Ankyrin_rpt"/>
</dbReference>
<dbReference type="InterPro" id="IPR011989">
    <property type="entry name" value="ARM-like"/>
</dbReference>
<feature type="compositionally biased region" description="Low complexity" evidence="4">
    <location>
        <begin position="224"/>
        <end position="236"/>
    </location>
</feature>
<feature type="repeat" description="ARM" evidence="3">
    <location>
        <begin position="635"/>
        <end position="679"/>
    </location>
</feature>
<feature type="compositionally biased region" description="Basic and acidic residues" evidence="4">
    <location>
        <begin position="310"/>
        <end position="321"/>
    </location>
</feature>
<feature type="compositionally biased region" description="Polar residues" evidence="4">
    <location>
        <begin position="377"/>
        <end position="397"/>
    </location>
</feature>
<gene>
    <name evidence="6" type="ORF">CYMTET_19807</name>
</gene>
<dbReference type="PANTHER" id="PTHR22895">
    <property type="entry name" value="ARMADILLO REPEAT-CONTAINING PROTEIN 6"/>
    <property type="match status" value="1"/>
</dbReference>
<dbReference type="SUPFAM" id="SSF48403">
    <property type="entry name" value="Ankyrin repeat"/>
    <property type="match status" value="1"/>
</dbReference>
<dbReference type="PROSITE" id="PS50176">
    <property type="entry name" value="ARM_REPEAT"/>
    <property type="match status" value="2"/>
</dbReference>
<dbReference type="SMART" id="SM00185">
    <property type="entry name" value="ARM"/>
    <property type="match status" value="5"/>
</dbReference>
<evidence type="ECO:0000256" key="1">
    <source>
        <dbReference type="ARBA" id="ARBA00022737"/>
    </source>
</evidence>
<evidence type="ECO:0000313" key="7">
    <source>
        <dbReference type="Proteomes" id="UP001190700"/>
    </source>
</evidence>
<dbReference type="Pfam" id="PF12796">
    <property type="entry name" value="Ank_2"/>
    <property type="match status" value="1"/>
</dbReference>
<feature type="region of interest" description="Disordered" evidence="4">
    <location>
        <begin position="219"/>
        <end position="272"/>
    </location>
</feature>
<feature type="region of interest" description="Disordered" evidence="4">
    <location>
        <begin position="297"/>
        <end position="337"/>
    </location>
</feature>
<feature type="repeat" description="ARM" evidence="3">
    <location>
        <begin position="549"/>
        <end position="593"/>
    </location>
</feature>
<dbReference type="Gene3D" id="1.25.10.10">
    <property type="entry name" value="Leucine-rich Repeat Variant"/>
    <property type="match status" value="1"/>
</dbReference>
<dbReference type="Gene3D" id="1.25.40.20">
    <property type="entry name" value="Ankyrin repeat-containing domain"/>
    <property type="match status" value="1"/>
</dbReference>
<sequence length="759" mass="82235">MGNGASAVAVDELFGWAHKGNDAVIMTKLAENPKNINAIERSTGNTLLHYAAAKGMVRLCEALLGVEGIDPNISNLHGTSPLVLACGNGLTDVVMALVDDPRVDPNRLSSGDVSALHLAAQKGRIGALKALLSCPRLDPNISNMTSGDTALHISTRAGRKKVTRLLLEDHRTVHTLRNAAGELPQITEQDLQKARGGKLNKDKSKPPINVGAITSSDDSAAIVATPAPDDATPAPDKSLTPALEAPPPVEGARESVPADQESANENLGHEPMDKNAFLDNLAAEAEEDTMIEVTNTYIEKTQKAPPKVDTQPEPKSRRDQGKTNSLPLMQKGGENTADLEEDLRKVDAGENGAKPEDAALQEEDKVQEDAFGEEGHQNSNTQEDGPPSEATSMSLSKLEQDQSEHSMFPKRSVKPEGSFHLPTPEMSAVHEEMPVITAPLTPKKKGLLGFFNYIQEKVTGKGPHEAQDMRARLANPLTQPQVKIPNEEEDVDDPEDEEAFDPDALCREWEACARAHAHYSRKLLREGMGMKNLSREFKGDNAAAVVEAGGIEAVISAMLKHTSNTEVQQSGCRALINISDSPDRQLKVADEHGTRAVLEAMTAHPDNGRVQHFGCWALVNIAVHPDNKELVAEDGAIAVVINSMNMHIDNADMQHVGCWFLRNLAQNDDNKYLIVQGMGLEAILSAMRHHPTKLDVQDYACKALVHLLQDIPEHQEIGLRNGVVESVITSLYSFGHKASLQHQGCWVLAALTDDDEENQ</sequence>
<reference evidence="6 7" key="1">
    <citation type="journal article" date="2015" name="Genome Biol. Evol.">
        <title>Comparative Genomics of a Bacterivorous Green Alga Reveals Evolutionary Causalities and Consequences of Phago-Mixotrophic Mode of Nutrition.</title>
        <authorList>
            <person name="Burns J.A."/>
            <person name="Paasch A."/>
            <person name="Narechania A."/>
            <person name="Kim E."/>
        </authorList>
    </citation>
    <scope>NUCLEOTIDE SEQUENCE [LARGE SCALE GENOMIC DNA]</scope>
    <source>
        <strain evidence="6 7">PLY_AMNH</strain>
    </source>
</reference>
<evidence type="ECO:0000259" key="5">
    <source>
        <dbReference type="Pfam" id="PF23744"/>
    </source>
</evidence>